<keyword evidence="4" id="KW-1185">Reference proteome</keyword>
<organism evidence="3 4">
    <name type="scientific">Reinekea blandensis MED297</name>
    <dbReference type="NCBI Taxonomy" id="314283"/>
    <lineage>
        <taxon>Bacteria</taxon>
        <taxon>Pseudomonadati</taxon>
        <taxon>Pseudomonadota</taxon>
        <taxon>Gammaproteobacteria</taxon>
        <taxon>Oceanospirillales</taxon>
        <taxon>Saccharospirillaceae</taxon>
        <taxon>Reinekea</taxon>
    </lineage>
</organism>
<reference evidence="3 4" key="1">
    <citation type="submission" date="2006-02" db="EMBL/GenBank/DDBJ databases">
        <authorList>
            <person name="Pinhassi J."/>
            <person name="Pedros-Alio C."/>
            <person name="Ferriera S."/>
            <person name="Johnson J."/>
            <person name="Kravitz S."/>
            <person name="Halpern A."/>
            <person name="Remington K."/>
            <person name="Beeson K."/>
            <person name="Tran B."/>
            <person name="Rogers Y.-H."/>
            <person name="Friedman R."/>
            <person name="Venter J.C."/>
        </authorList>
    </citation>
    <scope>NUCLEOTIDE SEQUENCE [LARGE SCALE GENOMIC DNA]</scope>
    <source>
        <strain evidence="3 4">MED297</strain>
    </source>
</reference>
<evidence type="ECO:0008006" key="5">
    <source>
        <dbReference type="Google" id="ProtNLM"/>
    </source>
</evidence>
<keyword evidence="2" id="KW-0175">Coiled coil</keyword>
<evidence type="ECO:0000256" key="2">
    <source>
        <dbReference type="SAM" id="Coils"/>
    </source>
</evidence>
<dbReference type="InterPro" id="IPR007157">
    <property type="entry name" value="PspA_VIPP1"/>
</dbReference>
<evidence type="ECO:0000313" key="3">
    <source>
        <dbReference type="EMBL" id="EAR07830.1"/>
    </source>
</evidence>
<dbReference type="AlphaFoldDB" id="A4BJ77"/>
<name>A4BJ77_9GAMM</name>
<dbReference type="STRING" id="314283.MED297_05279"/>
<dbReference type="RefSeq" id="WP_008048144.1">
    <property type="nucleotide sequence ID" value="NZ_CH724155.1"/>
</dbReference>
<evidence type="ECO:0000313" key="4">
    <source>
        <dbReference type="Proteomes" id="UP000005953"/>
    </source>
</evidence>
<dbReference type="Proteomes" id="UP000005953">
    <property type="component" value="Unassembled WGS sequence"/>
</dbReference>
<gene>
    <name evidence="3" type="ORF">MED297_05279</name>
</gene>
<protein>
    <recommendedName>
        <fullName evidence="5">PspA/IM30 family protein</fullName>
    </recommendedName>
</protein>
<comment type="similarity">
    <text evidence="1">Belongs to the PspA/Vipp/IM30 family.</text>
</comment>
<dbReference type="EMBL" id="AAOE01000031">
    <property type="protein sequence ID" value="EAR07830.1"/>
    <property type="molecule type" value="Genomic_DNA"/>
</dbReference>
<feature type="coiled-coil region" evidence="2">
    <location>
        <begin position="53"/>
        <end position="120"/>
    </location>
</feature>
<accession>A4BJ77</accession>
<sequence length="234" mass="26452">MLSKLISLLKRSVVEISSAVGDVPETVDQQQDHRLEASIARSQSILSQAETAFRTMESTEQSLVQRLDKLEREQQHLQTQARSALQAGQETQAAVHAQQISECRHQMQSLQTELSEVSAQTARARYQLNRAQSDLGELLRERDMLTTSQTMHQTTLALRDHLAEGTESLTNARASVERIRARQQRAQDQWQAETDLQQSQDTKLQYQQAGIVWDDDSPDAILAQLKKETNHGKP</sequence>
<proteinExistence type="inferred from homology"/>
<dbReference type="HOGENOM" id="CLU_1184284_0_0_6"/>
<comment type="caution">
    <text evidence="3">The sequence shown here is derived from an EMBL/GenBank/DDBJ whole genome shotgun (WGS) entry which is preliminary data.</text>
</comment>
<evidence type="ECO:0000256" key="1">
    <source>
        <dbReference type="ARBA" id="ARBA00043985"/>
    </source>
</evidence>
<dbReference type="Pfam" id="PF04012">
    <property type="entry name" value="PspA_IM30"/>
    <property type="match status" value="1"/>
</dbReference>